<sequence length="211" mass="24709">MAKFLQSQKVLYIPAPSTAKRATGMIEKANNLSERVMKGMVSKPEWPIYVHRVAYEMNRREIRHLGYSPYEIIFGYNPPSSLEPEVPHMKRSKLLLELQKFDFDNVENDEIMAEAVFHHVAKVEAIKSRIRRKDDWRRLVQKEKHDLGVWQRWEYIPGSLVMVYDHIHAKDKLHTAYRGPFVITGYGGDHGKSFTIRQFNGENIKNTFHGD</sequence>
<evidence type="ECO:0008006" key="3">
    <source>
        <dbReference type="Google" id="ProtNLM"/>
    </source>
</evidence>
<proteinExistence type="predicted"/>
<dbReference type="GO" id="GO:0003676">
    <property type="term" value="F:nucleic acid binding"/>
    <property type="evidence" value="ECO:0007669"/>
    <property type="project" value="InterPro"/>
</dbReference>
<name>A0A2S4PIQ9_9PEZI</name>
<dbReference type="Gene3D" id="3.30.420.10">
    <property type="entry name" value="Ribonuclease H-like superfamily/Ribonuclease H"/>
    <property type="match status" value="1"/>
</dbReference>
<gene>
    <name evidence="1" type="ORF">EPUL_006527</name>
</gene>
<evidence type="ECO:0000313" key="2">
    <source>
        <dbReference type="Proteomes" id="UP000237438"/>
    </source>
</evidence>
<dbReference type="InterPro" id="IPR036397">
    <property type="entry name" value="RNaseH_sf"/>
</dbReference>
<reference evidence="1 2" key="1">
    <citation type="submission" date="2017-10" db="EMBL/GenBank/DDBJ databases">
        <title>Development of genomic resources for the powdery mildew, Erysiphe pulchra.</title>
        <authorList>
            <person name="Wadl P.A."/>
            <person name="Mack B.M."/>
            <person name="Moore G."/>
            <person name="Beltz S.B."/>
        </authorList>
    </citation>
    <scope>NUCLEOTIDE SEQUENCE [LARGE SCALE GENOMIC DNA]</scope>
    <source>
        <strain evidence="1">Cflorida</strain>
    </source>
</reference>
<protein>
    <recommendedName>
        <fullName evidence="3">Integrase catalytic domain-containing protein</fullName>
    </recommendedName>
</protein>
<accession>A0A2S4PIQ9</accession>
<keyword evidence="2" id="KW-1185">Reference proteome</keyword>
<dbReference type="AlphaFoldDB" id="A0A2S4PIQ9"/>
<organism evidence="1 2">
    <name type="scientific">Erysiphe pulchra</name>
    <dbReference type="NCBI Taxonomy" id="225359"/>
    <lineage>
        <taxon>Eukaryota</taxon>
        <taxon>Fungi</taxon>
        <taxon>Dikarya</taxon>
        <taxon>Ascomycota</taxon>
        <taxon>Pezizomycotina</taxon>
        <taxon>Leotiomycetes</taxon>
        <taxon>Erysiphales</taxon>
        <taxon>Erysiphaceae</taxon>
        <taxon>Erysiphe</taxon>
    </lineage>
</organism>
<comment type="caution">
    <text evidence="1">The sequence shown here is derived from an EMBL/GenBank/DDBJ whole genome shotgun (WGS) entry which is preliminary data.</text>
</comment>
<dbReference type="OrthoDB" id="5153223at2759"/>
<evidence type="ECO:0000313" key="1">
    <source>
        <dbReference type="EMBL" id="POS81885.1"/>
    </source>
</evidence>
<dbReference type="EMBL" id="PEDP01006356">
    <property type="protein sequence ID" value="POS81885.1"/>
    <property type="molecule type" value="Genomic_DNA"/>
</dbReference>
<dbReference type="Proteomes" id="UP000237438">
    <property type="component" value="Unassembled WGS sequence"/>
</dbReference>